<evidence type="ECO:0000256" key="2">
    <source>
        <dbReference type="ARBA" id="ARBA00006920"/>
    </source>
</evidence>
<dbReference type="PANTHER" id="PTHR31462">
    <property type="entry name" value="ENDOSOMAL/LYSOSOMAL POTASSIUM CHANNEL TMEM175"/>
    <property type="match status" value="1"/>
</dbReference>
<dbReference type="AlphaFoldDB" id="A0A4R9GHN0"/>
<evidence type="ECO:0000256" key="11">
    <source>
        <dbReference type="ARBA" id="ARBA00023303"/>
    </source>
</evidence>
<dbReference type="EMBL" id="RQET01000004">
    <property type="protein sequence ID" value="TGK12262.1"/>
    <property type="molecule type" value="Genomic_DNA"/>
</dbReference>
<keyword evidence="4" id="KW-0633">Potassium transport</keyword>
<evidence type="ECO:0000256" key="1">
    <source>
        <dbReference type="ARBA" id="ARBA00004141"/>
    </source>
</evidence>
<evidence type="ECO:0000256" key="5">
    <source>
        <dbReference type="ARBA" id="ARBA00022692"/>
    </source>
</evidence>
<keyword evidence="7" id="KW-0630">Potassium</keyword>
<evidence type="ECO:0000256" key="8">
    <source>
        <dbReference type="ARBA" id="ARBA00022989"/>
    </source>
</evidence>
<feature type="transmembrane region" description="Helical" evidence="13">
    <location>
        <begin position="51"/>
        <end position="75"/>
    </location>
</feature>
<reference evidence="14" key="1">
    <citation type="journal article" date="2019" name="PLoS Negl. Trop. Dis.">
        <title>Revisiting the worldwide diversity of Leptospira species in the environment.</title>
        <authorList>
            <person name="Vincent A.T."/>
            <person name="Schiettekatte O."/>
            <person name="Bourhy P."/>
            <person name="Veyrier F.J."/>
            <person name="Picardeau M."/>
        </authorList>
    </citation>
    <scope>NUCLEOTIDE SEQUENCE [LARGE SCALE GENOMIC DNA]</scope>
    <source>
        <strain evidence="14">SSW15</strain>
    </source>
</reference>
<feature type="transmembrane region" description="Helical" evidence="13">
    <location>
        <begin position="174"/>
        <end position="203"/>
    </location>
</feature>
<dbReference type="GO" id="GO:0005267">
    <property type="term" value="F:potassium channel activity"/>
    <property type="evidence" value="ECO:0007669"/>
    <property type="project" value="UniProtKB-KW"/>
</dbReference>
<dbReference type="GO" id="GO:0015252">
    <property type="term" value="F:proton channel activity"/>
    <property type="evidence" value="ECO:0007669"/>
    <property type="project" value="InterPro"/>
</dbReference>
<dbReference type="Proteomes" id="UP000298458">
    <property type="component" value="Unassembled WGS sequence"/>
</dbReference>
<name>A0A4R9GHN0_9LEPT</name>
<keyword evidence="11" id="KW-0407">Ion channel</keyword>
<gene>
    <name evidence="14" type="ORF">EHO60_08365</name>
</gene>
<evidence type="ECO:0000256" key="3">
    <source>
        <dbReference type="ARBA" id="ARBA00022448"/>
    </source>
</evidence>
<feature type="transmembrane region" description="Helical" evidence="13">
    <location>
        <begin position="20"/>
        <end position="39"/>
    </location>
</feature>
<keyword evidence="5 13" id="KW-0812">Transmembrane</keyword>
<keyword evidence="15" id="KW-1185">Reference proteome</keyword>
<keyword evidence="9" id="KW-0406">Ion transport</keyword>
<evidence type="ECO:0000313" key="14">
    <source>
        <dbReference type="EMBL" id="TGK12262.1"/>
    </source>
</evidence>
<evidence type="ECO:0000256" key="4">
    <source>
        <dbReference type="ARBA" id="ARBA00022538"/>
    </source>
</evidence>
<dbReference type="Pfam" id="PF06736">
    <property type="entry name" value="TMEM175"/>
    <property type="match status" value="1"/>
</dbReference>
<sequence>MLWSHNYNRLAGQRIHRTEALADGVFAVAFTLLVLDIKLPATELIRSESDLIAYLVSISHKLLSYGLSFITLGIFWTAHSMQFTFIRKSDRHLSWISVLYLSFVSLLPFSTAFLSEFIQFKTAVVLYWLNLVLLGATIYFHWAYAYRNDLLDTDHPDIQAIDRIIRKRVIYAQIFYGLSTMLCLIDNYLSIAVTFLIQLNYAVAPRFKRKRT</sequence>
<feature type="transmembrane region" description="Helical" evidence="13">
    <location>
        <begin position="126"/>
        <end position="144"/>
    </location>
</feature>
<evidence type="ECO:0000313" key="15">
    <source>
        <dbReference type="Proteomes" id="UP000298458"/>
    </source>
</evidence>
<comment type="similarity">
    <text evidence="2">Belongs to the TMEM175 family.</text>
</comment>
<evidence type="ECO:0000256" key="10">
    <source>
        <dbReference type="ARBA" id="ARBA00023136"/>
    </source>
</evidence>
<evidence type="ECO:0000256" key="6">
    <source>
        <dbReference type="ARBA" id="ARBA00022826"/>
    </source>
</evidence>
<evidence type="ECO:0000256" key="13">
    <source>
        <dbReference type="SAM" id="Phobius"/>
    </source>
</evidence>
<evidence type="ECO:0000256" key="9">
    <source>
        <dbReference type="ARBA" id="ARBA00023065"/>
    </source>
</evidence>
<keyword evidence="6" id="KW-0631">Potassium channel</keyword>
<feature type="transmembrane region" description="Helical" evidence="13">
    <location>
        <begin position="95"/>
        <end position="114"/>
    </location>
</feature>
<comment type="catalytic activity">
    <reaction evidence="12">
        <text>K(+)(in) = K(+)(out)</text>
        <dbReference type="Rhea" id="RHEA:29463"/>
        <dbReference type="ChEBI" id="CHEBI:29103"/>
    </reaction>
</comment>
<keyword evidence="3" id="KW-0813">Transport</keyword>
<comment type="subcellular location">
    <subcellularLocation>
        <location evidence="1">Membrane</location>
        <topology evidence="1">Multi-pass membrane protein</topology>
    </subcellularLocation>
</comment>
<dbReference type="PANTHER" id="PTHR31462:SF5">
    <property type="entry name" value="ENDOSOMAL_LYSOSOMAL PROTON CHANNEL TMEM175"/>
    <property type="match status" value="1"/>
</dbReference>
<comment type="caution">
    <text evidence="14">The sequence shown here is derived from an EMBL/GenBank/DDBJ whole genome shotgun (WGS) entry which is preliminary data.</text>
</comment>
<protein>
    <submittedName>
        <fullName evidence="14">DUF1211 domain-containing protein</fullName>
    </submittedName>
</protein>
<evidence type="ECO:0000256" key="7">
    <source>
        <dbReference type="ARBA" id="ARBA00022958"/>
    </source>
</evidence>
<proteinExistence type="inferred from homology"/>
<keyword evidence="8 13" id="KW-1133">Transmembrane helix</keyword>
<organism evidence="14 15">
    <name type="scientific">Leptospira fletcheri</name>
    <dbReference type="NCBI Taxonomy" id="2484981"/>
    <lineage>
        <taxon>Bacteria</taxon>
        <taxon>Pseudomonadati</taxon>
        <taxon>Spirochaetota</taxon>
        <taxon>Spirochaetia</taxon>
        <taxon>Leptospirales</taxon>
        <taxon>Leptospiraceae</taxon>
        <taxon>Leptospira</taxon>
    </lineage>
</organism>
<dbReference type="OrthoDB" id="7626281at2"/>
<keyword evidence="10 13" id="KW-0472">Membrane</keyword>
<dbReference type="RefSeq" id="WP_135767664.1">
    <property type="nucleotide sequence ID" value="NZ_RQET01000004.1"/>
</dbReference>
<dbReference type="GO" id="GO:0016020">
    <property type="term" value="C:membrane"/>
    <property type="evidence" value="ECO:0007669"/>
    <property type="project" value="UniProtKB-SubCell"/>
</dbReference>
<accession>A0A4R9GHN0</accession>
<dbReference type="InterPro" id="IPR010617">
    <property type="entry name" value="TMEM175-like"/>
</dbReference>
<evidence type="ECO:0000256" key="12">
    <source>
        <dbReference type="ARBA" id="ARBA00034430"/>
    </source>
</evidence>